<dbReference type="SUPFAM" id="SSF81383">
    <property type="entry name" value="F-box domain"/>
    <property type="match status" value="1"/>
</dbReference>
<organism evidence="3 4">
    <name type="scientific">Neodiprion lecontei</name>
    <name type="common">Redheaded pine sawfly</name>
    <dbReference type="NCBI Taxonomy" id="441921"/>
    <lineage>
        <taxon>Eukaryota</taxon>
        <taxon>Metazoa</taxon>
        <taxon>Ecdysozoa</taxon>
        <taxon>Arthropoda</taxon>
        <taxon>Hexapoda</taxon>
        <taxon>Insecta</taxon>
        <taxon>Pterygota</taxon>
        <taxon>Neoptera</taxon>
        <taxon>Endopterygota</taxon>
        <taxon>Hymenoptera</taxon>
        <taxon>Tenthredinoidea</taxon>
        <taxon>Diprionidae</taxon>
        <taxon>Diprioninae</taxon>
        <taxon>Neodiprion</taxon>
    </lineage>
</organism>
<evidence type="ECO:0000313" key="4">
    <source>
        <dbReference type="RefSeq" id="XP_046601663.1"/>
    </source>
</evidence>
<dbReference type="InterPro" id="IPR001810">
    <property type="entry name" value="F-box_dom"/>
</dbReference>
<dbReference type="PANTHER" id="PTHR12125">
    <property type="entry name" value="F-BOX ONLY PROTEIN 6-LIKE PROTEIN"/>
    <property type="match status" value="1"/>
</dbReference>
<dbReference type="Pfam" id="PF04300">
    <property type="entry name" value="FBA"/>
    <property type="match status" value="1"/>
</dbReference>
<dbReference type="SUPFAM" id="SSF49785">
    <property type="entry name" value="Galactose-binding domain-like"/>
    <property type="match status" value="1"/>
</dbReference>
<dbReference type="Proteomes" id="UP000829291">
    <property type="component" value="Chromosome 7"/>
</dbReference>
<dbReference type="GeneID" id="107225107"/>
<dbReference type="PROSITE" id="PS51114">
    <property type="entry name" value="FBA"/>
    <property type="match status" value="1"/>
</dbReference>
<dbReference type="Pfam" id="PF12937">
    <property type="entry name" value="F-box-like"/>
    <property type="match status" value="1"/>
</dbReference>
<dbReference type="InterPro" id="IPR036047">
    <property type="entry name" value="F-box-like_dom_sf"/>
</dbReference>
<gene>
    <name evidence="4" type="primary">LOC107225107</name>
</gene>
<accession>A0ABM3GN10</accession>
<dbReference type="InterPro" id="IPR007397">
    <property type="entry name" value="F-box-assoc_dom"/>
</dbReference>
<evidence type="ECO:0000259" key="1">
    <source>
        <dbReference type="PROSITE" id="PS50181"/>
    </source>
</evidence>
<keyword evidence="3" id="KW-1185">Reference proteome</keyword>
<reference evidence="4" key="1">
    <citation type="submission" date="2025-08" db="UniProtKB">
        <authorList>
            <consortium name="RefSeq"/>
        </authorList>
    </citation>
    <scope>IDENTIFICATION</scope>
    <source>
        <tissue evidence="4">Thorax and Abdomen</tissue>
    </source>
</reference>
<protein>
    <submittedName>
        <fullName evidence="4">F-box only protein 6 isoform X2</fullName>
    </submittedName>
</protein>
<feature type="domain" description="F-box" evidence="1">
    <location>
        <begin position="24"/>
        <end position="69"/>
    </location>
</feature>
<dbReference type="InterPro" id="IPR039752">
    <property type="entry name" value="F-box_only"/>
</dbReference>
<dbReference type="InterPro" id="IPR008979">
    <property type="entry name" value="Galactose-bd-like_sf"/>
</dbReference>
<name>A0ABM3GN10_NEOLC</name>
<dbReference type="SMART" id="SM00256">
    <property type="entry name" value="FBOX"/>
    <property type="match status" value="1"/>
</dbReference>
<evidence type="ECO:0000259" key="2">
    <source>
        <dbReference type="PROSITE" id="PS51114"/>
    </source>
</evidence>
<sequence length="294" mass="33697">MEWTSISALEARIEFNESANNGLVLTNKYLPEELLSEILFRVDLKAMLNCQLVCKCWYSILHTYVWRKKAEAILGQRLHFDGEFSWLLYYVICNNNPIGKNLLKNHSGRSGTNKFWRILSNGGHRWKVECPPAGAPKLPSSEPVFENEQFCFVTSFGHCNKEQTVDLVSEGFPPRFLDQFQPPIVISEWYSSRWDCPAAYKCSAVLKTECGLVLKTFHFENILDGETQNTWFQVQHEFTNYGPGVRKVTFTHGGIDQKFWAGHYGSKMAGACIKVNLPKQMPTESEEVTYMVVD</sequence>
<dbReference type="Gene3D" id="1.20.1280.50">
    <property type="match status" value="1"/>
</dbReference>
<dbReference type="RefSeq" id="XP_046601663.1">
    <property type="nucleotide sequence ID" value="XM_046745707.1"/>
</dbReference>
<dbReference type="SMART" id="SM01198">
    <property type="entry name" value="FBA"/>
    <property type="match status" value="1"/>
</dbReference>
<feature type="domain" description="FBA" evidence="2">
    <location>
        <begin position="89"/>
        <end position="277"/>
    </location>
</feature>
<dbReference type="PANTHER" id="PTHR12125:SF5">
    <property type="entry name" value="F-BOX DOMAIN-CONTAINING PROTEIN"/>
    <property type="match status" value="1"/>
</dbReference>
<proteinExistence type="predicted"/>
<dbReference type="Gene3D" id="2.60.120.260">
    <property type="entry name" value="Galactose-binding domain-like"/>
    <property type="match status" value="1"/>
</dbReference>
<evidence type="ECO:0000313" key="3">
    <source>
        <dbReference type="Proteomes" id="UP000829291"/>
    </source>
</evidence>
<dbReference type="PROSITE" id="PS50181">
    <property type="entry name" value="FBOX"/>
    <property type="match status" value="1"/>
</dbReference>